<dbReference type="Proteomes" id="UP000828390">
    <property type="component" value="Unassembled WGS sequence"/>
</dbReference>
<protein>
    <submittedName>
        <fullName evidence="1">Uncharacterized protein</fullName>
    </submittedName>
</protein>
<sequence length="59" mass="6706">MLEGGASQRHMARQLGVSQSIVARMWSRYQMHGDVITRYRGGHQRATTQAQDCFIKVQA</sequence>
<dbReference type="InterPro" id="IPR009057">
    <property type="entry name" value="Homeodomain-like_sf"/>
</dbReference>
<organism evidence="1 2">
    <name type="scientific">Dreissena polymorpha</name>
    <name type="common">Zebra mussel</name>
    <name type="synonym">Mytilus polymorpha</name>
    <dbReference type="NCBI Taxonomy" id="45954"/>
    <lineage>
        <taxon>Eukaryota</taxon>
        <taxon>Metazoa</taxon>
        <taxon>Spiralia</taxon>
        <taxon>Lophotrochozoa</taxon>
        <taxon>Mollusca</taxon>
        <taxon>Bivalvia</taxon>
        <taxon>Autobranchia</taxon>
        <taxon>Heteroconchia</taxon>
        <taxon>Euheterodonta</taxon>
        <taxon>Imparidentia</taxon>
        <taxon>Neoheterodontei</taxon>
        <taxon>Myida</taxon>
        <taxon>Dreissenoidea</taxon>
        <taxon>Dreissenidae</taxon>
        <taxon>Dreissena</taxon>
    </lineage>
</organism>
<comment type="caution">
    <text evidence="1">The sequence shown here is derived from an EMBL/GenBank/DDBJ whole genome shotgun (WGS) entry which is preliminary data.</text>
</comment>
<evidence type="ECO:0000313" key="2">
    <source>
        <dbReference type="Proteomes" id="UP000828390"/>
    </source>
</evidence>
<reference evidence="1" key="2">
    <citation type="submission" date="2020-11" db="EMBL/GenBank/DDBJ databases">
        <authorList>
            <person name="McCartney M.A."/>
            <person name="Auch B."/>
            <person name="Kono T."/>
            <person name="Mallez S."/>
            <person name="Becker A."/>
            <person name="Gohl D.M."/>
            <person name="Silverstein K.A.T."/>
            <person name="Koren S."/>
            <person name="Bechman K.B."/>
            <person name="Herman A."/>
            <person name="Abrahante J.E."/>
            <person name="Garbe J."/>
        </authorList>
    </citation>
    <scope>NUCLEOTIDE SEQUENCE</scope>
    <source>
        <strain evidence="1">Duluth1</strain>
        <tissue evidence="1">Whole animal</tissue>
    </source>
</reference>
<keyword evidence="2" id="KW-1185">Reference proteome</keyword>
<dbReference type="SUPFAM" id="SSF46689">
    <property type="entry name" value="Homeodomain-like"/>
    <property type="match status" value="1"/>
</dbReference>
<reference evidence="1" key="1">
    <citation type="journal article" date="2019" name="bioRxiv">
        <title>The Genome of the Zebra Mussel, Dreissena polymorpha: A Resource for Invasive Species Research.</title>
        <authorList>
            <person name="McCartney M.A."/>
            <person name="Auch B."/>
            <person name="Kono T."/>
            <person name="Mallez S."/>
            <person name="Zhang Y."/>
            <person name="Obille A."/>
            <person name="Becker A."/>
            <person name="Abrahante J.E."/>
            <person name="Garbe J."/>
            <person name="Badalamenti J.P."/>
            <person name="Herman A."/>
            <person name="Mangelson H."/>
            <person name="Liachko I."/>
            <person name="Sullivan S."/>
            <person name="Sone E.D."/>
            <person name="Koren S."/>
            <person name="Silverstein K.A.T."/>
            <person name="Beckman K.B."/>
            <person name="Gohl D.M."/>
        </authorList>
    </citation>
    <scope>NUCLEOTIDE SEQUENCE</scope>
    <source>
        <strain evidence="1">Duluth1</strain>
        <tissue evidence="1">Whole animal</tissue>
    </source>
</reference>
<name>A0A9D4R959_DREPO</name>
<evidence type="ECO:0000313" key="1">
    <source>
        <dbReference type="EMBL" id="KAH3859681.1"/>
    </source>
</evidence>
<accession>A0A9D4R959</accession>
<proteinExistence type="predicted"/>
<gene>
    <name evidence="1" type="ORF">DPMN_102501</name>
</gene>
<dbReference type="EMBL" id="JAIWYP010000003">
    <property type="protein sequence ID" value="KAH3859681.1"/>
    <property type="molecule type" value="Genomic_DNA"/>
</dbReference>
<dbReference type="AlphaFoldDB" id="A0A9D4R959"/>